<dbReference type="InterPro" id="IPR036318">
    <property type="entry name" value="FAD-bd_PCMH-like_sf"/>
</dbReference>
<evidence type="ECO:0000259" key="5">
    <source>
        <dbReference type="PROSITE" id="PS51387"/>
    </source>
</evidence>
<keyword evidence="7" id="KW-1185">Reference proteome</keyword>
<dbReference type="AlphaFoldDB" id="A0AAD9VWG6"/>
<proteinExistence type="inferred from homology"/>
<comment type="similarity">
    <text evidence="1">Belongs to the oxygen-dependent FAD-linked oxidoreductase family.</text>
</comment>
<dbReference type="GO" id="GO:0071949">
    <property type="term" value="F:FAD binding"/>
    <property type="evidence" value="ECO:0007669"/>
    <property type="project" value="InterPro"/>
</dbReference>
<keyword evidence="4" id="KW-0560">Oxidoreductase</keyword>
<dbReference type="Pfam" id="PF01565">
    <property type="entry name" value="FAD_binding_4"/>
    <property type="match status" value="1"/>
</dbReference>
<organism evidence="6 7">
    <name type="scientific">Phomopsis amygdali</name>
    <name type="common">Fusicoccum amygdali</name>
    <dbReference type="NCBI Taxonomy" id="1214568"/>
    <lineage>
        <taxon>Eukaryota</taxon>
        <taxon>Fungi</taxon>
        <taxon>Dikarya</taxon>
        <taxon>Ascomycota</taxon>
        <taxon>Pezizomycotina</taxon>
        <taxon>Sordariomycetes</taxon>
        <taxon>Sordariomycetidae</taxon>
        <taxon>Diaporthales</taxon>
        <taxon>Diaporthaceae</taxon>
        <taxon>Diaporthe</taxon>
    </lineage>
</organism>
<reference evidence="6" key="1">
    <citation type="submission" date="2023-06" db="EMBL/GenBank/DDBJ databases">
        <authorList>
            <person name="Noh H."/>
        </authorList>
    </citation>
    <scope>NUCLEOTIDE SEQUENCE</scope>
    <source>
        <strain evidence="6">DUCC20226</strain>
    </source>
</reference>
<accession>A0AAD9VWG6</accession>
<dbReference type="InterPro" id="IPR050416">
    <property type="entry name" value="FAD-linked_Oxidoreductase"/>
</dbReference>
<sequence>MSFPNLNWIMSELSPKSICPQADRLAEAGLAHRVLLPTDTDYVSRNESYWSKDARLRPACIVTPRSADEVATAVVALVAGGHTFAIRSGGHASSANNIDRSVTIDLGLMTDLTVDTVSETVRFGPGGRWRDIYAALASYDRIVPGGREGQVGVAGLLLGGGKTFLTARRGFACDNVLEYEVVLADGRIVKANKDEHPDLFRALKGGSNNFGIVTSFKMAMGENKGIWGGITVFSKEHIPAAIEATHDFTANVAAHPDENLIVLFTKLPSFKETVICTLYVSMTGTERAPAYSKWLALPEITTNTKMTTVAELIAEDNTPGNYHVIWFTSTFKNDTRIMAKASELHDNLVEELKTIVPDGNMISQCIFQPLPRLYGEKSAEAGGNMLGLEKQKDDAVLLLALVSVPTAEQRAIAYPKVKAWVDAVQKFATSINGAEDWLYLNYANFSQDVLASYGAENVDFMKKVAAKYDPEQVFQKLCPGGFKVSAV</sequence>
<feature type="domain" description="FAD-binding PCMH-type" evidence="5">
    <location>
        <begin position="54"/>
        <end position="223"/>
    </location>
</feature>
<name>A0AAD9VWG6_PHOAM</name>
<evidence type="ECO:0000313" key="6">
    <source>
        <dbReference type="EMBL" id="KAK2596080.1"/>
    </source>
</evidence>
<dbReference type="Gene3D" id="3.30.43.10">
    <property type="entry name" value="Uridine Diphospho-n-acetylenolpyruvylglucosamine Reductase, domain 2"/>
    <property type="match status" value="1"/>
</dbReference>
<dbReference type="Gene3D" id="3.30.465.10">
    <property type="match status" value="1"/>
</dbReference>
<dbReference type="PANTHER" id="PTHR42973:SF53">
    <property type="entry name" value="FAD-BINDING PCMH-TYPE DOMAIN-CONTAINING PROTEIN-RELATED"/>
    <property type="match status" value="1"/>
</dbReference>
<dbReference type="InterPro" id="IPR016169">
    <property type="entry name" value="FAD-bd_PCMH_sub2"/>
</dbReference>
<dbReference type="PROSITE" id="PS51387">
    <property type="entry name" value="FAD_PCMH"/>
    <property type="match status" value="1"/>
</dbReference>
<evidence type="ECO:0000256" key="1">
    <source>
        <dbReference type="ARBA" id="ARBA00005466"/>
    </source>
</evidence>
<dbReference type="EMBL" id="JAUJFL010000012">
    <property type="protein sequence ID" value="KAK2596080.1"/>
    <property type="molecule type" value="Genomic_DNA"/>
</dbReference>
<dbReference type="InterPro" id="IPR006094">
    <property type="entry name" value="Oxid_FAD_bind_N"/>
</dbReference>
<comment type="caution">
    <text evidence="6">The sequence shown here is derived from an EMBL/GenBank/DDBJ whole genome shotgun (WGS) entry which is preliminary data.</text>
</comment>
<keyword evidence="3" id="KW-0274">FAD</keyword>
<dbReference type="SUPFAM" id="SSF56176">
    <property type="entry name" value="FAD-binding/transporter-associated domain-like"/>
    <property type="match status" value="1"/>
</dbReference>
<protein>
    <recommendedName>
        <fullName evidence="5">FAD-binding PCMH-type domain-containing protein</fullName>
    </recommendedName>
</protein>
<dbReference type="InterPro" id="IPR016167">
    <property type="entry name" value="FAD-bd_PCMH_sub1"/>
</dbReference>
<gene>
    <name evidence="6" type="ORF">N8I77_013587</name>
</gene>
<dbReference type="Gene3D" id="3.40.462.20">
    <property type="match status" value="1"/>
</dbReference>
<dbReference type="GO" id="GO:0016491">
    <property type="term" value="F:oxidoreductase activity"/>
    <property type="evidence" value="ECO:0007669"/>
    <property type="project" value="UniProtKB-KW"/>
</dbReference>
<dbReference type="InterPro" id="IPR016166">
    <property type="entry name" value="FAD-bd_PCMH"/>
</dbReference>
<evidence type="ECO:0000256" key="3">
    <source>
        <dbReference type="ARBA" id="ARBA00022827"/>
    </source>
</evidence>
<evidence type="ECO:0000313" key="7">
    <source>
        <dbReference type="Proteomes" id="UP001265746"/>
    </source>
</evidence>
<dbReference type="PANTHER" id="PTHR42973">
    <property type="entry name" value="BINDING OXIDOREDUCTASE, PUTATIVE (AFU_ORTHOLOGUE AFUA_1G17690)-RELATED"/>
    <property type="match status" value="1"/>
</dbReference>
<evidence type="ECO:0000256" key="2">
    <source>
        <dbReference type="ARBA" id="ARBA00022630"/>
    </source>
</evidence>
<dbReference type="Proteomes" id="UP001265746">
    <property type="component" value="Unassembled WGS sequence"/>
</dbReference>
<evidence type="ECO:0000256" key="4">
    <source>
        <dbReference type="ARBA" id="ARBA00023002"/>
    </source>
</evidence>
<keyword evidence="2" id="KW-0285">Flavoprotein</keyword>